<dbReference type="RefSeq" id="XP_066076513.1">
    <property type="nucleotide sequence ID" value="XM_066220416.1"/>
</dbReference>
<evidence type="ECO:0000313" key="6">
    <source>
        <dbReference type="EMBL" id="WWC89750.1"/>
    </source>
</evidence>
<evidence type="ECO:0000256" key="2">
    <source>
        <dbReference type="ARBA" id="ARBA00007175"/>
    </source>
</evidence>
<evidence type="ECO:0000256" key="3">
    <source>
        <dbReference type="ARBA" id="ARBA00023054"/>
    </source>
</evidence>
<sequence>MSRPKSNVALLTEGAGYIQRAKKARREQVEEIKFDDEARRDWLTGFSKRKKAKAEEKKVRAKERDHQAHLKERREARAELRRKAAENVKTVRRAMGLEDLSSDDDEDDDDETNQAGPSKVKKPEIEEAEYSDEDQLATVTIMEDFDPSSLQLSNSRIPNSDDDDEEDFDNKSKITEQIKEKPKIKMLPPSSAKLQKIREKKKLEKKKSTSMETASERRKGRIFEAVRRTKKASLAREREGSGSSRGGRGGKRGGGRGGRGGGKGRR</sequence>
<organism evidence="6 7">
    <name type="scientific">Kwoniella dendrophila CBS 6074</name>
    <dbReference type="NCBI Taxonomy" id="1295534"/>
    <lineage>
        <taxon>Eukaryota</taxon>
        <taxon>Fungi</taxon>
        <taxon>Dikarya</taxon>
        <taxon>Basidiomycota</taxon>
        <taxon>Agaricomycotina</taxon>
        <taxon>Tremellomycetes</taxon>
        <taxon>Tremellales</taxon>
        <taxon>Cryptococcaceae</taxon>
        <taxon>Kwoniella</taxon>
    </lineage>
</organism>
<name>A0AAX4JYU7_9TREE</name>
<dbReference type="Proteomes" id="UP001355207">
    <property type="component" value="Chromosome 6"/>
</dbReference>
<dbReference type="PANTHER" id="PTHR14577:SF0">
    <property type="entry name" value="NUCLEOLAR PROTEIN 12"/>
    <property type="match status" value="1"/>
</dbReference>
<dbReference type="PANTHER" id="PTHR14577">
    <property type="entry name" value="NUCLEOLAR PROTEIN 12"/>
    <property type="match status" value="1"/>
</dbReference>
<feature type="compositionally biased region" description="Basic and acidic residues" evidence="5">
    <location>
        <begin position="169"/>
        <end position="183"/>
    </location>
</feature>
<comment type="similarity">
    <text evidence="2">Belongs to the RRP17 family.</text>
</comment>
<evidence type="ECO:0000313" key="7">
    <source>
        <dbReference type="Proteomes" id="UP001355207"/>
    </source>
</evidence>
<comment type="subcellular location">
    <subcellularLocation>
        <location evidence="1">Nucleus</location>
        <location evidence="1">Nucleolus</location>
    </subcellularLocation>
</comment>
<protein>
    <recommendedName>
        <fullName evidence="8">Ribosomal RNA-processing protein 17</fullName>
    </recommendedName>
</protein>
<feature type="compositionally biased region" description="Gly residues" evidence="5">
    <location>
        <begin position="255"/>
        <end position="266"/>
    </location>
</feature>
<gene>
    <name evidence="6" type="ORF">L201_004676</name>
</gene>
<feature type="compositionally biased region" description="Acidic residues" evidence="5">
    <location>
        <begin position="100"/>
        <end position="112"/>
    </location>
</feature>
<accession>A0AAX4JYU7</accession>
<evidence type="ECO:0008006" key="8">
    <source>
        <dbReference type="Google" id="ProtNLM"/>
    </source>
</evidence>
<feature type="compositionally biased region" description="Acidic residues" evidence="5">
    <location>
        <begin position="126"/>
        <end position="135"/>
    </location>
</feature>
<keyword evidence="3" id="KW-0175">Coiled coil</keyword>
<dbReference type="EMBL" id="CP144103">
    <property type="protein sequence ID" value="WWC89750.1"/>
    <property type="molecule type" value="Genomic_DNA"/>
</dbReference>
<feature type="compositionally biased region" description="Basic and acidic residues" evidence="5">
    <location>
        <begin position="53"/>
        <end position="86"/>
    </location>
</feature>
<evidence type="ECO:0000256" key="4">
    <source>
        <dbReference type="ARBA" id="ARBA00023242"/>
    </source>
</evidence>
<dbReference type="AlphaFoldDB" id="A0AAX4JYU7"/>
<feature type="region of interest" description="Disordered" evidence="5">
    <location>
        <begin position="45"/>
        <end position="266"/>
    </location>
</feature>
<feature type="compositionally biased region" description="Polar residues" evidence="5">
    <location>
        <begin position="148"/>
        <end position="158"/>
    </location>
</feature>
<reference evidence="6 7" key="1">
    <citation type="submission" date="2024-01" db="EMBL/GenBank/DDBJ databases">
        <title>Comparative genomics of Cryptococcus and Kwoniella reveals pathogenesis evolution and contrasting modes of karyotype evolution via chromosome fusion or intercentromeric recombination.</title>
        <authorList>
            <person name="Coelho M.A."/>
            <person name="David-Palma M."/>
            <person name="Shea T."/>
            <person name="Bowers K."/>
            <person name="McGinley-Smith S."/>
            <person name="Mohammad A.W."/>
            <person name="Gnirke A."/>
            <person name="Yurkov A.M."/>
            <person name="Nowrousian M."/>
            <person name="Sun S."/>
            <person name="Cuomo C.A."/>
            <person name="Heitman J."/>
        </authorList>
    </citation>
    <scope>NUCLEOTIDE SEQUENCE [LARGE SCALE GENOMIC DNA]</scope>
    <source>
        <strain evidence="6 7">CBS 6074</strain>
    </source>
</reference>
<evidence type="ECO:0000256" key="5">
    <source>
        <dbReference type="SAM" id="MobiDB-lite"/>
    </source>
</evidence>
<keyword evidence="7" id="KW-1185">Reference proteome</keyword>
<dbReference type="GO" id="GO:0005730">
    <property type="term" value="C:nucleolus"/>
    <property type="evidence" value="ECO:0007669"/>
    <property type="project" value="UniProtKB-SubCell"/>
</dbReference>
<dbReference type="Pfam" id="PF09805">
    <property type="entry name" value="Nop25"/>
    <property type="match status" value="1"/>
</dbReference>
<keyword evidence="4" id="KW-0539">Nucleus</keyword>
<dbReference type="GO" id="GO:0019843">
    <property type="term" value="F:rRNA binding"/>
    <property type="evidence" value="ECO:0007669"/>
    <property type="project" value="TreeGrafter"/>
</dbReference>
<evidence type="ECO:0000256" key="1">
    <source>
        <dbReference type="ARBA" id="ARBA00004604"/>
    </source>
</evidence>
<dbReference type="GeneID" id="91095346"/>
<dbReference type="InterPro" id="IPR019186">
    <property type="entry name" value="Nucleolar_protein_12"/>
</dbReference>
<proteinExistence type="inferred from homology"/>
<feature type="compositionally biased region" description="Basic and acidic residues" evidence="5">
    <location>
        <begin position="206"/>
        <end position="227"/>
    </location>
</feature>